<dbReference type="OrthoDB" id="2570341at2"/>
<evidence type="ECO:0000313" key="7">
    <source>
        <dbReference type="EMBL" id="OHV46726.1"/>
    </source>
</evidence>
<keyword evidence="8" id="KW-1185">Reference proteome</keyword>
<keyword evidence="3" id="KW-0804">Transcription</keyword>
<dbReference type="InterPro" id="IPR004111">
    <property type="entry name" value="Repressor_TetR_C"/>
</dbReference>
<evidence type="ECO:0000259" key="6">
    <source>
        <dbReference type="PROSITE" id="PS50977"/>
    </source>
</evidence>
<dbReference type="InterPro" id="IPR036271">
    <property type="entry name" value="Tet_transcr_reg_TetR-rel_C_sf"/>
</dbReference>
<keyword evidence="2 4" id="KW-0238">DNA-binding</keyword>
<feature type="domain" description="HTH tetR-type" evidence="6">
    <location>
        <begin position="24"/>
        <end position="84"/>
    </location>
</feature>
<dbReference type="PROSITE" id="PS50977">
    <property type="entry name" value="HTH_TETR_2"/>
    <property type="match status" value="1"/>
</dbReference>
<feature type="region of interest" description="Disordered" evidence="5">
    <location>
        <begin position="1"/>
        <end position="21"/>
    </location>
</feature>
<organism evidence="7 8">
    <name type="scientific">Parafrankia soli</name>
    <dbReference type="NCBI Taxonomy" id="2599596"/>
    <lineage>
        <taxon>Bacteria</taxon>
        <taxon>Bacillati</taxon>
        <taxon>Actinomycetota</taxon>
        <taxon>Actinomycetes</taxon>
        <taxon>Frankiales</taxon>
        <taxon>Frankiaceae</taxon>
        <taxon>Parafrankia</taxon>
    </lineage>
</organism>
<dbReference type="Gene3D" id="1.10.357.10">
    <property type="entry name" value="Tetracycline Repressor, domain 2"/>
    <property type="match status" value="1"/>
</dbReference>
<feature type="DNA-binding region" description="H-T-H motif" evidence="4">
    <location>
        <begin position="47"/>
        <end position="66"/>
    </location>
</feature>
<evidence type="ECO:0000313" key="8">
    <source>
        <dbReference type="Proteomes" id="UP000179769"/>
    </source>
</evidence>
<gene>
    <name evidence="7" type="ORF">BBK14_00095</name>
</gene>
<protein>
    <submittedName>
        <fullName evidence="7">TetR family transcriptional regulator</fullName>
    </submittedName>
</protein>
<comment type="caution">
    <text evidence="7">The sequence shown here is derived from an EMBL/GenBank/DDBJ whole genome shotgun (WGS) entry which is preliminary data.</text>
</comment>
<evidence type="ECO:0000256" key="3">
    <source>
        <dbReference type="ARBA" id="ARBA00023163"/>
    </source>
</evidence>
<dbReference type="InterPro" id="IPR001647">
    <property type="entry name" value="HTH_TetR"/>
</dbReference>
<dbReference type="Pfam" id="PF02909">
    <property type="entry name" value="TetR_C_1"/>
    <property type="match status" value="1"/>
</dbReference>
<dbReference type="SUPFAM" id="SSF46689">
    <property type="entry name" value="Homeodomain-like"/>
    <property type="match status" value="1"/>
</dbReference>
<dbReference type="SUPFAM" id="SSF48498">
    <property type="entry name" value="Tetracyclin repressor-like, C-terminal domain"/>
    <property type="match status" value="1"/>
</dbReference>
<keyword evidence="1" id="KW-0805">Transcription regulation</keyword>
<reference evidence="8" key="1">
    <citation type="submission" date="2016-07" db="EMBL/GenBank/DDBJ databases">
        <title>Frankia sp. NRRL B-16219 Genome sequencing.</title>
        <authorList>
            <person name="Ghodhbane-Gtari F."/>
            <person name="Swanson E."/>
            <person name="Gueddou A."/>
            <person name="Louati M."/>
            <person name="Nouioui I."/>
            <person name="Hezbri K."/>
            <person name="Abebe-Akele F."/>
            <person name="Simpson S."/>
            <person name="Morris K."/>
            <person name="Thomas K."/>
            <person name="Gtari M."/>
            <person name="Tisa L.S."/>
        </authorList>
    </citation>
    <scope>NUCLEOTIDE SEQUENCE [LARGE SCALE GENOMIC DNA]</scope>
    <source>
        <strain evidence="8">NRRL B-16219</strain>
    </source>
</reference>
<dbReference type="EMBL" id="MAXA01000001">
    <property type="protein sequence ID" value="OHV46726.1"/>
    <property type="molecule type" value="Genomic_DNA"/>
</dbReference>
<dbReference type="GO" id="GO:0045892">
    <property type="term" value="P:negative regulation of DNA-templated transcription"/>
    <property type="evidence" value="ECO:0007669"/>
    <property type="project" value="InterPro"/>
</dbReference>
<dbReference type="GO" id="GO:0003700">
    <property type="term" value="F:DNA-binding transcription factor activity"/>
    <property type="evidence" value="ECO:0007669"/>
    <property type="project" value="TreeGrafter"/>
</dbReference>
<dbReference type="InterPro" id="IPR009057">
    <property type="entry name" value="Homeodomain-like_sf"/>
</dbReference>
<dbReference type="InterPro" id="IPR050109">
    <property type="entry name" value="HTH-type_TetR-like_transc_reg"/>
</dbReference>
<dbReference type="Gene3D" id="1.10.10.60">
    <property type="entry name" value="Homeodomain-like"/>
    <property type="match status" value="1"/>
</dbReference>
<evidence type="ECO:0000256" key="2">
    <source>
        <dbReference type="ARBA" id="ARBA00023125"/>
    </source>
</evidence>
<dbReference type="Proteomes" id="UP000179769">
    <property type="component" value="Unassembled WGS sequence"/>
</dbReference>
<evidence type="ECO:0000256" key="1">
    <source>
        <dbReference type="ARBA" id="ARBA00023015"/>
    </source>
</evidence>
<evidence type="ECO:0000256" key="5">
    <source>
        <dbReference type="SAM" id="MobiDB-lite"/>
    </source>
</evidence>
<accession>A0A1S1RKW3</accession>
<dbReference type="RefSeq" id="WP_071059104.1">
    <property type="nucleotide sequence ID" value="NZ_MAXA01000001.1"/>
</dbReference>
<name>A0A1S1RKW3_9ACTN</name>
<sequence>MNTTSVDPARPRGAGDRPAASRAGLSRERIVAVALEIADAEGLDAVSMRRVAAMLGVGTMTLYTHVQDKEALLELMLDALTSEHLLADTGPDWRTGLTRIARLTRQSLLRHPWALALGLRPALGPNKLRHIEQSLAVASGLTTDPAAQRTIVHAVDDLVVGCAMRELAARAIEADVPRPLCGLRRRIDAEPTLRELLHSGEFPHLARMLAGDAPFASERFEQALTWLLDGIERTYRPDSPTA</sequence>
<proteinExistence type="predicted"/>
<evidence type="ECO:0000256" key="4">
    <source>
        <dbReference type="PROSITE-ProRule" id="PRU00335"/>
    </source>
</evidence>
<dbReference type="GO" id="GO:0000976">
    <property type="term" value="F:transcription cis-regulatory region binding"/>
    <property type="evidence" value="ECO:0007669"/>
    <property type="project" value="TreeGrafter"/>
</dbReference>
<dbReference type="AlphaFoldDB" id="A0A1S1RKW3"/>
<dbReference type="PANTHER" id="PTHR30055:SF151">
    <property type="entry name" value="TRANSCRIPTIONAL REGULATORY PROTEIN"/>
    <property type="match status" value="1"/>
</dbReference>
<dbReference type="Pfam" id="PF00440">
    <property type="entry name" value="TetR_N"/>
    <property type="match status" value="1"/>
</dbReference>
<dbReference type="PANTHER" id="PTHR30055">
    <property type="entry name" value="HTH-TYPE TRANSCRIPTIONAL REGULATOR RUTR"/>
    <property type="match status" value="1"/>
</dbReference>